<evidence type="ECO:0000313" key="3">
    <source>
        <dbReference type="EMBL" id="CAE0447243.1"/>
    </source>
</evidence>
<feature type="region of interest" description="Disordered" evidence="2">
    <location>
        <begin position="83"/>
        <end position="122"/>
    </location>
</feature>
<sequence length="294" mass="34155">MERTTSQKVDMIETFIERHLEKRGNHTKQNQSKGMKKIEAPSNSDATSQFKRAITAESKVSKKYKSKKRNTFLNLSTLEGTSVKSNKAKASKKKKKSTKKNELNIVSKLRENSNQKPPPGSIKKTVKIFRKKLRLTTKRTIKKASRFLEEYKKEKIGIITALTELVQSQKTEKLRAFKEEQEKRTEIIKSYMNQLKSNQDEMNLLESKHETYKADFEKAYESHKARNETNNKKQIQLFKDLKEEVYHAESGLAGRVAELKRFTVRKIAGLKKLKYNADKQAKSFREKISLFSSI</sequence>
<organism evidence="3">
    <name type="scientific">Aplanochytrium stocchinoi</name>
    <dbReference type="NCBI Taxonomy" id="215587"/>
    <lineage>
        <taxon>Eukaryota</taxon>
        <taxon>Sar</taxon>
        <taxon>Stramenopiles</taxon>
        <taxon>Bigyra</taxon>
        <taxon>Labyrinthulomycetes</taxon>
        <taxon>Thraustochytrida</taxon>
        <taxon>Thraustochytriidae</taxon>
        <taxon>Aplanochytrium</taxon>
    </lineage>
</organism>
<gene>
    <name evidence="3" type="ORF">ASTO00021_LOCUS17220</name>
</gene>
<keyword evidence="1" id="KW-0175">Coiled coil</keyword>
<feature type="coiled-coil region" evidence="1">
    <location>
        <begin position="188"/>
        <end position="215"/>
    </location>
</feature>
<proteinExistence type="predicted"/>
<name>A0A7S3PQH6_9STRA</name>
<dbReference type="EMBL" id="HBIN01022420">
    <property type="protein sequence ID" value="CAE0447243.1"/>
    <property type="molecule type" value="Transcribed_RNA"/>
</dbReference>
<evidence type="ECO:0000256" key="2">
    <source>
        <dbReference type="SAM" id="MobiDB-lite"/>
    </source>
</evidence>
<dbReference type="AlphaFoldDB" id="A0A7S3PQH6"/>
<evidence type="ECO:0000256" key="1">
    <source>
        <dbReference type="SAM" id="Coils"/>
    </source>
</evidence>
<feature type="compositionally biased region" description="Basic residues" evidence="2">
    <location>
        <begin position="86"/>
        <end position="98"/>
    </location>
</feature>
<feature type="region of interest" description="Disordered" evidence="2">
    <location>
        <begin position="20"/>
        <end position="49"/>
    </location>
</feature>
<protein>
    <submittedName>
        <fullName evidence="3">Uncharacterized protein</fullName>
    </submittedName>
</protein>
<accession>A0A7S3PQH6</accession>
<reference evidence="3" key="1">
    <citation type="submission" date="2021-01" db="EMBL/GenBank/DDBJ databases">
        <authorList>
            <person name="Corre E."/>
            <person name="Pelletier E."/>
            <person name="Niang G."/>
            <person name="Scheremetjew M."/>
            <person name="Finn R."/>
            <person name="Kale V."/>
            <person name="Holt S."/>
            <person name="Cochrane G."/>
            <person name="Meng A."/>
            <person name="Brown T."/>
            <person name="Cohen L."/>
        </authorList>
    </citation>
    <scope>NUCLEOTIDE SEQUENCE</scope>
    <source>
        <strain evidence="3">GSBS06</strain>
    </source>
</reference>